<dbReference type="AlphaFoldDB" id="A0A0F3NLA6"/>
<dbReference type="InterPro" id="IPR011284">
    <property type="entry name" value="3oxo_ACP_reduc"/>
</dbReference>
<feature type="binding site" evidence="4">
    <location>
        <position position="87"/>
    </location>
    <ligand>
        <name>NADP(+)</name>
        <dbReference type="ChEBI" id="CHEBI:58349"/>
    </ligand>
</feature>
<reference evidence="7 8" key="1">
    <citation type="submission" date="2015-02" db="EMBL/GenBank/DDBJ databases">
        <title>Genome Sequencing of Rickettsiales.</title>
        <authorList>
            <person name="Daugherty S.C."/>
            <person name="Su Q."/>
            <person name="Abolude K."/>
            <person name="Beier-Sexton M."/>
            <person name="Carlyon J.A."/>
            <person name="Carter R."/>
            <person name="Day N.P."/>
            <person name="Dumler S.J."/>
            <person name="Dyachenko V."/>
            <person name="Godinez A."/>
            <person name="Kurtti T.J."/>
            <person name="Lichay M."/>
            <person name="Mullins K.E."/>
            <person name="Ott S."/>
            <person name="Pappas-Brown V."/>
            <person name="Paris D.H."/>
            <person name="Patel P."/>
            <person name="Richards A.L."/>
            <person name="Sadzewicz L."/>
            <person name="Sears K."/>
            <person name="Seidman D."/>
            <person name="Sengamalay N."/>
            <person name="Stenos J."/>
            <person name="Tallon L.J."/>
            <person name="Vincent G."/>
            <person name="Fraser C.M."/>
            <person name="Munderloh U."/>
            <person name="Dunning-Hotopp J.C."/>
        </authorList>
    </citation>
    <scope>NUCLEOTIDE SEQUENCE [LARGE SCALE GENOMIC DNA]</scope>
    <source>
        <strain evidence="7 8">RAC413</strain>
    </source>
</reference>
<dbReference type="InterPro" id="IPR050259">
    <property type="entry name" value="SDR"/>
</dbReference>
<dbReference type="Pfam" id="PF13561">
    <property type="entry name" value="adh_short_C2"/>
    <property type="match status" value="1"/>
</dbReference>
<dbReference type="STRING" id="1359163.NLO413_0216"/>
<dbReference type="UniPathway" id="UPA00094"/>
<accession>A0A0F3NLA6</accession>
<dbReference type="InterPro" id="IPR020904">
    <property type="entry name" value="Sc_DH/Rdtase_CS"/>
</dbReference>
<keyword evidence="5" id="KW-0276">Fatty acid metabolism</keyword>
<evidence type="ECO:0000256" key="1">
    <source>
        <dbReference type="ARBA" id="ARBA00006484"/>
    </source>
</evidence>
<keyword evidence="5" id="KW-0275">Fatty acid biosynthesis</keyword>
<dbReference type="FunFam" id="3.40.50.720:FF:000173">
    <property type="entry name" value="3-oxoacyl-[acyl-carrier protein] reductase"/>
    <property type="match status" value="1"/>
</dbReference>
<dbReference type="RefSeq" id="WP_045808687.1">
    <property type="nucleotide sequence ID" value="NZ_LANX01000001.1"/>
</dbReference>
<dbReference type="InterPro" id="IPR036291">
    <property type="entry name" value="NAD(P)-bd_dom_sf"/>
</dbReference>
<dbReference type="PRINTS" id="PR00081">
    <property type="entry name" value="GDHRDH"/>
</dbReference>
<comment type="subunit">
    <text evidence="5">Homotetramer.</text>
</comment>
<dbReference type="EC" id="1.1.1.100" evidence="5"/>
<evidence type="ECO:0000313" key="8">
    <source>
        <dbReference type="Proteomes" id="UP000033562"/>
    </source>
</evidence>
<dbReference type="NCBIfam" id="TIGR01830">
    <property type="entry name" value="3oxo_ACP_reduc"/>
    <property type="match status" value="1"/>
</dbReference>
<dbReference type="InterPro" id="IPR057326">
    <property type="entry name" value="KR_dom"/>
</dbReference>
<feature type="binding site" evidence="4">
    <location>
        <position position="185"/>
    </location>
    <ligand>
        <name>NADP(+)</name>
        <dbReference type="ChEBI" id="CHEBI:58349"/>
    </ligand>
</feature>
<sequence>MFSLLGKKFLITGASGGIGKAIAVLFSDAGAEICLSGTRVNALQDLSKECKNKTHVIACNLSINEEIESLVNSAVSAMSGLDGIVCNAGITLDKLTLRMSNEDWDKVINFNLSTTFKLNRNACKALLKNNSGRIINISSVVGITGNIGQVNYAASKAGIIAMSKSIALEFANRNITVNCIAPGFIDTPMTSILSEKQKNYILEKIPMKRMGTPKEVAAVALFLASDVSQYITGQTIHVNGGMI</sequence>
<dbReference type="PATRIC" id="fig|1359163.3.peg.207"/>
<dbReference type="OrthoDB" id="9804774at2"/>
<evidence type="ECO:0000256" key="5">
    <source>
        <dbReference type="RuleBase" id="RU366074"/>
    </source>
</evidence>
<comment type="catalytic activity">
    <reaction evidence="5">
        <text>a (3R)-hydroxyacyl-[ACP] + NADP(+) = a 3-oxoacyl-[ACP] + NADPH + H(+)</text>
        <dbReference type="Rhea" id="RHEA:17397"/>
        <dbReference type="Rhea" id="RHEA-COMP:9916"/>
        <dbReference type="Rhea" id="RHEA-COMP:9945"/>
        <dbReference type="ChEBI" id="CHEBI:15378"/>
        <dbReference type="ChEBI" id="CHEBI:57783"/>
        <dbReference type="ChEBI" id="CHEBI:58349"/>
        <dbReference type="ChEBI" id="CHEBI:78776"/>
        <dbReference type="ChEBI" id="CHEBI:78827"/>
        <dbReference type="EC" id="1.1.1.100"/>
    </reaction>
</comment>
<dbReference type="PANTHER" id="PTHR42879">
    <property type="entry name" value="3-OXOACYL-(ACYL-CARRIER-PROTEIN) REDUCTASE"/>
    <property type="match status" value="1"/>
</dbReference>
<name>A0A0F3NLA6_9RICK</name>
<dbReference type="NCBIfam" id="NF009466">
    <property type="entry name" value="PRK12826.1-2"/>
    <property type="match status" value="1"/>
</dbReference>
<evidence type="ECO:0000256" key="3">
    <source>
        <dbReference type="PIRSR" id="PIRSR611284-1"/>
    </source>
</evidence>
<dbReference type="Proteomes" id="UP000033562">
    <property type="component" value="Unassembled WGS sequence"/>
</dbReference>
<dbReference type="Gene3D" id="3.40.50.720">
    <property type="entry name" value="NAD(P)-binding Rossmann-like Domain"/>
    <property type="match status" value="1"/>
</dbReference>
<keyword evidence="4 5" id="KW-0521">NADP</keyword>
<dbReference type="PRINTS" id="PR00080">
    <property type="entry name" value="SDRFAMILY"/>
</dbReference>
<keyword evidence="5" id="KW-0443">Lipid metabolism</keyword>
<dbReference type="PANTHER" id="PTHR42879:SF2">
    <property type="entry name" value="3-OXOACYL-[ACYL-CARRIER-PROTEIN] REDUCTASE FABG"/>
    <property type="match status" value="1"/>
</dbReference>
<feature type="active site" description="Proton acceptor" evidence="3">
    <location>
        <position position="152"/>
    </location>
</feature>
<keyword evidence="2 5" id="KW-0560">Oxidoreductase</keyword>
<dbReference type="GO" id="GO:0006633">
    <property type="term" value="P:fatty acid biosynthetic process"/>
    <property type="evidence" value="ECO:0007669"/>
    <property type="project" value="UniProtKB-UniPathway"/>
</dbReference>
<keyword evidence="5" id="KW-0444">Lipid biosynthesis</keyword>
<dbReference type="GO" id="GO:0051287">
    <property type="term" value="F:NAD binding"/>
    <property type="evidence" value="ECO:0007669"/>
    <property type="project" value="UniProtKB-UniRule"/>
</dbReference>
<evidence type="ECO:0000259" key="6">
    <source>
        <dbReference type="SMART" id="SM00822"/>
    </source>
</evidence>
<keyword evidence="8" id="KW-1185">Reference proteome</keyword>
<organism evidence="7 8">
    <name type="scientific">Candidatus Neoehrlichia procyonis str. RAC413</name>
    <dbReference type="NCBI Taxonomy" id="1359163"/>
    <lineage>
        <taxon>Bacteria</taxon>
        <taxon>Pseudomonadati</taxon>
        <taxon>Pseudomonadota</taxon>
        <taxon>Alphaproteobacteria</taxon>
        <taxon>Rickettsiales</taxon>
        <taxon>Anaplasmataceae</taxon>
        <taxon>Candidatus Neoehrlichia</taxon>
    </lineage>
</organism>
<dbReference type="GO" id="GO:0004316">
    <property type="term" value="F:3-oxoacyl-[acyl-carrier-protein] reductase (NADPH) activity"/>
    <property type="evidence" value="ECO:0007669"/>
    <property type="project" value="UniProtKB-UniRule"/>
</dbReference>
<feature type="domain" description="Ketoreductase" evidence="6">
    <location>
        <begin position="7"/>
        <end position="188"/>
    </location>
</feature>
<gene>
    <name evidence="7" type="primary">fabG</name>
    <name evidence="7" type="ORF">NLO413_0216</name>
</gene>
<dbReference type="InterPro" id="IPR002347">
    <property type="entry name" value="SDR_fam"/>
</dbReference>
<comment type="similarity">
    <text evidence="1 5">Belongs to the short-chain dehydrogenases/reductases (SDR) family.</text>
</comment>
<evidence type="ECO:0000313" key="7">
    <source>
        <dbReference type="EMBL" id="KJV68848.1"/>
    </source>
</evidence>
<dbReference type="EMBL" id="LANX01000001">
    <property type="protein sequence ID" value="KJV68848.1"/>
    <property type="molecule type" value="Genomic_DNA"/>
</dbReference>
<evidence type="ECO:0000256" key="4">
    <source>
        <dbReference type="PIRSR" id="PIRSR611284-2"/>
    </source>
</evidence>
<evidence type="ECO:0000256" key="2">
    <source>
        <dbReference type="ARBA" id="ARBA00023002"/>
    </source>
</evidence>
<comment type="function">
    <text evidence="5">Catalyzes the NADPH-dependent reduction of beta-ketoacyl-ACP substrates to beta-hydroxyacyl-ACP products, the first reductive step in the elongation cycle of fatty acid biosynthesis.</text>
</comment>
<dbReference type="PROSITE" id="PS00061">
    <property type="entry name" value="ADH_SHORT"/>
    <property type="match status" value="1"/>
</dbReference>
<dbReference type="SMART" id="SM00822">
    <property type="entry name" value="PKS_KR"/>
    <property type="match status" value="1"/>
</dbReference>
<proteinExistence type="inferred from homology"/>
<feature type="binding site" evidence="4">
    <location>
        <begin position="152"/>
        <end position="156"/>
    </location>
    <ligand>
        <name>NADP(+)</name>
        <dbReference type="ChEBI" id="CHEBI:58349"/>
    </ligand>
</feature>
<comment type="caution">
    <text evidence="7">The sequence shown here is derived from an EMBL/GenBank/DDBJ whole genome shotgun (WGS) entry which is preliminary data.</text>
</comment>
<dbReference type="SUPFAM" id="SSF51735">
    <property type="entry name" value="NAD(P)-binding Rossmann-fold domains"/>
    <property type="match status" value="1"/>
</dbReference>
<protein>
    <recommendedName>
        <fullName evidence="5">3-oxoacyl-[acyl-carrier-protein] reductase</fullName>
        <ecNumber evidence="5">1.1.1.100</ecNumber>
    </recommendedName>
</protein>
<feature type="binding site" evidence="4">
    <location>
        <position position="38"/>
    </location>
    <ligand>
        <name>NADP(+)</name>
        <dbReference type="ChEBI" id="CHEBI:58349"/>
    </ligand>
</feature>
<comment type="pathway">
    <text evidence="5">Lipid metabolism; fatty acid biosynthesis.</text>
</comment>